<dbReference type="EMBL" id="CP099468">
    <property type="protein sequence ID" value="USQ83708.1"/>
    <property type="molecule type" value="Genomic_DNA"/>
</dbReference>
<dbReference type="CDD" id="cd00093">
    <property type="entry name" value="HTH_XRE"/>
    <property type="match status" value="1"/>
</dbReference>
<evidence type="ECO:0000259" key="1">
    <source>
        <dbReference type="PROSITE" id="PS50943"/>
    </source>
</evidence>
<organism evidence="2 3">
    <name type="scientific">Streptomyces phaeoluteigriseus</name>
    <dbReference type="NCBI Taxonomy" id="114686"/>
    <lineage>
        <taxon>Bacteria</taxon>
        <taxon>Bacillati</taxon>
        <taxon>Actinomycetota</taxon>
        <taxon>Actinomycetes</taxon>
        <taxon>Kitasatosporales</taxon>
        <taxon>Streptomycetaceae</taxon>
        <taxon>Streptomyces</taxon>
        <taxon>Streptomyces aurantiacus group</taxon>
    </lineage>
</organism>
<name>A0ABY4Z3T5_9ACTN</name>
<keyword evidence="3" id="KW-1185">Reference proteome</keyword>
<protein>
    <submittedName>
        <fullName evidence="2">Helix-turn-helix domain-containing protein</fullName>
    </submittedName>
</protein>
<feature type="domain" description="HTH cro/C1-type" evidence="1">
    <location>
        <begin position="17"/>
        <end position="71"/>
    </location>
</feature>
<dbReference type="SMART" id="SM00530">
    <property type="entry name" value="HTH_XRE"/>
    <property type="match status" value="1"/>
</dbReference>
<gene>
    <name evidence="2" type="ORF">NFX46_07845</name>
</gene>
<dbReference type="Gene3D" id="1.10.260.40">
    <property type="entry name" value="lambda repressor-like DNA-binding domains"/>
    <property type="match status" value="1"/>
</dbReference>
<dbReference type="InterPro" id="IPR001387">
    <property type="entry name" value="Cro/C1-type_HTH"/>
</dbReference>
<dbReference type="InterPro" id="IPR010982">
    <property type="entry name" value="Lambda_DNA-bd_dom_sf"/>
</dbReference>
<evidence type="ECO:0000313" key="3">
    <source>
        <dbReference type="Proteomes" id="UP001056374"/>
    </source>
</evidence>
<evidence type="ECO:0000313" key="2">
    <source>
        <dbReference type="EMBL" id="USQ83708.1"/>
    </source>
</evidence>
<reference evidence="2" key="1">
    <citation type="submission" date="2022-06" db="EMBL/GenBank/DDBJ databases">
        <title>Complete genome sequence of soil microorganisms Streptomyces sp. Qhu-M197 isolated from Alpine meadows habitats on the Tibetan Plateau.</title>
        <authorList>
            <person name="Zhang B."/>
            <person name="Xiang X."/>
            <person name="Fan J."/>
        </authorList>
    </citation>
    <scope>NUCLEOTIDE SEQUENCE</scope>
    <source>
        <strain evidence="2">Qhu-M197</strain>
    </source>
</reference>
<dbReference type="PROSITE" id="PS50943">
    <property type="entry name" value="HTH_CROC1"/>
    <property type="match status" value="1"/>
</dbReference>
<proteinExistence type="predicted"/>
<dbReference type="RefSeq" id="WP_252546983.1">
    <property type="nucleotide sequence ID" value="NZ_CP099468.1"/>
</dbReference>
<dbReference type="SUPFAM" id="SSF47413">
    <property type="entry name" value="lambda repressor-like DNA-binding domains"/>
    <property type="match status" value="1"/>
</dbReference>
<dbReference type="Proteomes" id="UP001056374">
    <property type="component" value="Chromosome"/>
</dbReference>
<accession>A0ABY4Z3T5</accession>
<sequence length="249" mass="26306">MPATLTSSHSTTGNERLRGAMVAANVTIEGLADHLGVDPKSVDRWLNSDRTPHARNAEAAAKLLGADAYHLWPKLGERHRSAPTAQDEVVACYPMRSTVPYSMWRSTLAGATTVIDLAVANLLFLADAVWDLPTLLADKTAAGVRVRIVTPDDPAGPVTGLGDVFPSLLTVPGLRLSTHPGLRADVMRADDDLLVTTPIDGLTPALAPVLHLRRLGAAPMVGGYLATLDHLFATATPARPATRLRAVAA</sequence>